<protein>
    <submittedName>
        <fullName evidence="1">Uncharacterized protein</fullName>
    </submittedName>
</protein>
<organism evidence="1 2">
    <name type="scientific">Prorocentrum cordatum</name>
    <dbReference type="NCBI Taxonomy" id="2364126"/>
    <lineage>
        <taxon>Eukaryota</taxon>
        <taxon>Sar</taxon>
        <taxon>Alveolata</taxon>
        <taxon>Dinophyceae</taxon>
        <taxon>Prorocentrales</taxon>
        <taxon>Prorocentraceae</taxon>
        <taxon>Prorocentrum</taxon>
    </lineage>
</organism>
<reference evidence="1" key="1">
    <citation type="submission" date="2023-10" db="EMBL/GenBank/DDBJ databases">
        <authorList>
            <person name="Chen Y."/>
            <person name="Shah S."/>
            <person name="Dougan E. K."/>
            <person name="Thang M."/>
            <person name="Chan C."/>
        </authorList>
    </citation>
    <scope>NUCLEOTIDE SEQUENCE [LARGE SCALE GENOMIC DNA]</scope>
</reference>
<name>A0ABN9P876_9DINO</name>
<keyword evidence="2" id="KW-1185">Reference proteome</keyword>
<evidence type="ECO:0000313" key="1">
    <source>
        <dbReference type="EMBL" id="CAK0788051.1"/>
    </source>
</evidence>
<dbReference type="Proteomes" id="UP001189429">
    <property type="component" value="Unassembled WGS sequence"/>
</dbReference>
<evidence type="ECO:0000313" key="2">
    <source>
        <dbReference type="Proteomes" id="UP001189429"/>
    </source>
</evidence>
<comment type="caution">
    <text evidence="1">The sequence shown here is derived from an EMBL/GenBank/DDBJ whole genome shotgun (WGS) entry which is preliminary data.</text>
</comment>
<sequence length="354" mass="38784">MPISSGNELVRLYKESGLGGQASLSVKAADADAVRYILAITGQRLRDLFVDKLQKIAIGSGVRVHFPHLYINLQARKVHPMPTDVQLQVEAKIRRLERWTSLEKAHVLMAPHKQTLCYILAYAITRAKERQRAAIWIPLGMDTGAQGHANALCLQSVDGSGTMKVLCYDPNYKEGQTHFVHSKKAVEDALPGVRKLLNGTGLGVASGCELFGNAIQTALGTTERHKGWFSSKVTITQRGYPICGSVVFLLASVWLTTGTGPVPGDIVEVEAALAAIVSSGEEGKALVQKRIAKILDDLIRNLGCDASDWNRRDWTQSVRARLDHDRKDWKESATSRGGSVTVGIPGRKEFTYSW</sequence>
<accession>A0ABN9P876</accession>
<dbReference type="EMBL" id="CAUYUJ010000001">
    <property type="protein sequence ID" value="CAK0788051.1"/>
    <property type="molecule type" value="Genomic_DNA"/>
</dbReference>
<proteinExistence type="predicted"/>
<gene>
    <name evidence="1" type="ORF">PCOR1329_LOCUS23</name>
</gene>